<dbReference type="PRINTS" id="PR00783">
    <property type="entry name" value="MINTRINSICP"/>
</dbReference>
<accession>A0A067JRX6</accession>
<dbReference type="InterPro" id="IPR044222">
    <property type="entry name" value="SIP1-1/2-like"/>
</dbReference>
<evidence type="ECO:0000256" key="9">
    <source>
        <dbReference type="SAM" id="Phobius"/>
    </source>
</evidence>
<evidence type="ECO:0000313" key="11">
    <source>
        <dbReference type="Proteomes" id="UP000027138"/>
    </source>
</evidence>
<evidence type="ECO:0000256" key="7">
    <source>
        <dbReference type="ARBA" id="ARBA00024030"/>
    </source>
</evidence>
<organism evidence="10 11">
    <name type="scientific">Jatropha curcas</name>
    <name type="common">Barbados nut</name>
    <dbReference type="NCBI Taxonomy" id="180498"/>
    <lineage>
        <taxon>Eukaryota</taxon>
        <taxon>Viridiplantae</taxon>
        <taxon>Streptophyta</taxon>
        <taxon>Embryophyta</taxon>
        <taxon>Tracheophyta</taxon>
        <taxon>Spermatophyta</taxon>
        <taxon>Magnoliopsida</taxon>
        <taxon>eudicotyledons</taxon>
        <taxon>Gunneridae</taxon>
        <taxon>Pentapetalae</taxon>
        <taxon>rosids</taxon>
        <taxon>fabids</taxon>
        <taxon>Malpighiales</taxon>
        <taxon>Euphorbiaceae</taxon>
        <taxon>Crotonoideae</taxon>
        <taxon>Jatropheae</taxon>
        <taxon>Jatropha</taxon>
    </lineage>
</organism>
<gene>
    <name evidence="10" type="ORF">JCGZ_01827</name>
</gene>
<evidence type="ECO:0000313" key="10">
    <source>
        <dbReference type="EMBL" id="KDP22725.1"/>
    </source>
</evidence>
<dbReference type="Proteomes" id="UP000027138">
    <property type="component" value="Unassembled WGS sequence"/>
</dbReference>
<keyword evidence="2 8" id="KW-0813">Transport</keyword>
<dbReference type="EMBL" id="KK915394">
    <property type="protein sequence ID" value="KDP22725.1"/>
    <property type="molecule type" value="Genomic_DNA"/>
</dbReference>
<dbReference type="InterPro" id="IPR000425">
    <property type="entry name" value="MIP"/>
</dbReference>
<evidence type="ECO:0000256" key="1">
    <source>
        <dbReference type="ARBA" id="ARBA00004141"/>
    </source>
</evidence>
<dbReference type="InterPro" id="IPR023271">
    <property type="entry name" value="Aquaporin-like"/>
</dbReference>
<dbReference type="AlphaFoldDB" id="A0A067JRX6"/>
<evidence type="ECO:0000256" key="8">
    <source>
        <dbReference type="RuleBase" id="RU000477"/>
    </source>
</evidence>
<feature type="transmembrane region" description="Helical" evidence="9">
    <location>
        <begin position="45"/>
        <end position="66"/>
    </location>
</feature>
<evidence type="ECO:0000256" key="5">
    <source>
        <dbReference type="ARBA" id="ARBA00022989"/>
    </source>
</evidence>
<evidence type="ECO:0000256" key="3">
    <source>
        <dbReference type="ARBA" id="ARBA00022692"/>
    </source>
</evidence>
<evidence type="ECO:0000256" key="2">
    <source>
        <dbReference type="ARBA" id="ARBA00022448"/>
    </source>
</evidence>
<dbReference type="GO" id="GO:0015250">
    <property type="term" value="F:water channel activity"/>
    <property type="evidence" value="ECO:0007669"/>
    <property type="project" value="InterPro"/>
</dbReference>
<dbReference type="PANTHER" id="PTHR46739:SF2">
    <property type="entry name" value="MAJOR INTRINSIC PROTEIN (MIP) FAMILY TRANSPORTER"/>
    <property type="match status" value="1"/>
</dbReference>
<dbReference type="STRING" id="180498.A0A067JRX6"/>
<dbReference type="OrthoDB" id="3222at2759"/>
<dbReference type="PANTHER" id="PTHR46739">
    <property type="entry name" value="AQUAPORIN SIP1-1"/>
    <property type="match status" value="1"/>
</dbReference>
<dbReference type="KEGG" id="jcu:105648169"/>
<evidence type="ECO:0000256" key="4">
    <source>
        <dbReference type="ARBA" id="ARBA00022737"/>
    </source>
</evidence>
<protein>
    <submittedName>
        <fullName evidence="10">Uncharacterized protein</fullName>
    </submittedName>
</protein>
<sequence>MGLIRVAMADAILTSLWVFSVPILRVLTTIIASTVGVEPKSLSGLFISINLSTSFMLIFILVGAALGGASYNPTTTVSLYAAGLKPSGSLSLKTMAVRFPAQAAGGVVGVKAILQAMPRTYRNLLKGPSLKVDLHTGGLAEGILSFGLCFSLLLVMVRGPKNLWVKIWLVKAATAGLVVIGGKYTGPCMNPANAYGWAYANNWHNSWDLFYVYWICPLIGATSAAWVFRFLFNPTINPKPKQA</sequence>
<proteinExistence type="inferred from homology"/>
<keyword evidence="4" id="KW-0677">Repeat</keyword>
<feature type="transmembrane region" description="Helical" evidence="9">
    <location>
        <begin position="12"/>
        <end position="33"/>
    </location>
</feature>
<keyword evidence="6 9" id="KW-0472">Membrane</keyword>
<dbReference type="Gene3D" id="1.20.1080.10">
    <property type="entry name" value="Glycerol uptake facilitator protein"/>
    <property type="match status" value="1"/>
</dbReference>
<feature type="transmembrane region" description="Helical" evidence="9">
    <location>
        <begin position="211"/>
        <end position="232"/>
    </location>
</feature>
<evidence type="ECO:0000256" key="6">
    <source>
        <dbReference type="ARBA" id="ARBA00023136"/>
    </source>
</evidence>
<keyword evidence="3 8" id="KW-0812">Transmembrane</keyword>
<feature type="transmembrane region" description="Helical" evidence="9">
    <location>
        <begin position="163"/>
        <end position="182"/>
    </location>
</feature>
<dbReference type="GO" id="GO:0016020">
    <property type="term" value="C:membrane"/>
    <property type="evidence" value="ECO:0007669"/>
    <property type="project" value="UniProtKB-SubCell"/>
</dbReference>
<name>A0A067JRX6_JATCU</name>
<keyword evidence="5 9" id="KW-1133">Transmembrane helix</keyword>
<keyword evidence="11" id="KW-1185">Reference proteome</keyword>
<feature type="transmembrane region" description="Helical" evidence="9">
    <location>
        <begin position="134"/>
        <end position="156"/>
    </location>
</feature>
<dbReference type="Pfam" id="PF00230">
    <property type="entry name" value="MIP"/>
    <property type="match status" value="1"/>
</dbReference>
<dbReference type="SUPFAM" id="SSF81338">
    <property type="entry name" value="Aquaporin-like"/>
    <property type="match status" value="1"/>
</dbReference>
<comment type="subcellular location">
    <subcellularLocation>
        <location evidence="1">Membrane</location>
        <topology evidence="1">Multi-pass membrane protein</topology>
    </subcellularLocation>
</comment>
<reference evidence="10 11" key="1">
    <citation type="journal article" date="2014" name="PLoS ONE">
        <title>Global Analysis of Gene Expression Profiles in Physic Nut (Jatropha curcas L.) Seedlings Exposed to Salt Stress.</title>
        <authorList>
            <person name="Zhang L."/>
            <person name="Zhang C."/>
            <person name="Wu P."/>
            <person name="Chen Y."/>
            <person name="Li M."/>
            <person name="Jiang H."/>
            <person name="Wu G."/>
        </authorList>
    </citation>
    <scope>NUCLEOTIDE SEQUENCE [LARGE SCALE GENOMIC DNA]</scope>
    <source>
        <strain evidence="11">cv. GZQX0401</strain>
        <tissue evidence="10">Young leaves</tissue>
    </source>
</reference>
<comment type="similarity">
    <text evidence="7">Belongs to the MIP/aquaporin (TC 1.A.8) family. SIP (TC 1.A.8.10) subfamily.</text>
</comment>